<dbReference type="Pfam" id="PF00919">
    <property type="entry name" value="UPF0004"/>
    <property type="match status" value="1"/>
</dbReference>
<evidence type="ECO:0000259" key="16">
    <source>
        <dbReference type="PROSITE" id="PS51449"/>
    </source>
</evidence>
<evidence type="ECO:0000256" key="1">
    <source>
        <dbReference type="ARBA" id="ARBA00001966"/>
    </source>
</evidence>
<evidence type="ECO:0000256" key="3">
    <source>
        <dbReference type="ARBA" id="ARBA00013273"/>
    </source>
</evidence>
<dbReference type="Gene3D" id="3.80.30.20">
    <property type="entry name" value="tm_1862 like domain"/>
    <property type="match status" value="1"/>
</dbReference>
<evidence type="ECO:0000313" key="18">
    <source>
        <dbReference type="EMBL" id="KPJ53037.1"/>
    </source>
</evidence>
<dbReference type="InterPro" id="IPR023404">
    <property type="entry name" value="rSAM_horseshoe"/>
</dbReference>
<dbReference type="NCBIfam" id="TIGR00089">
    <property type="entry name" value="MiaB/RimO family radical SAM methylthiotransferase"/>
    <property type="match status" value="1"/>
</dbReference>
<evidence type="ECO:0000256" key="9">
    <source>
        <dbReference type="ARBA" id="ARBA00022723"/>
    </source>
</evidence>
<keyword evidence="5" id="KW-0963">Cytoplasm</keyword>
<dbReference type="SUPFAM" id="SSF102114">
    <property type="entry name" value="Radical SAM enzymes"/>
    <property type="match status" value="1"/>
</dbReference>
<evidence type="ECO:0000256" key="2">
    <source>
        <dbReference type="ARBA" id="ARBA00002399"/>
    </source>
</evidence>
<keyword evidence="8" id="KW-0819">tRNA processing</keyword>
<protein>
    <recommendedName>
        <fullName evidence="15">Threonylcarbamoyladenosine tRNA methylthiotransferase MtaB</fullName>
        <ecNumber evidence="3">2.8.4.5</ecNumber>
    </recommendedName>
    <alternativeName>
        <fullName evidence="12">tRNA-t(6)A37 methylthiotransferase</fullName>
    </alternativeName>
</protein>
<dbReference type="InterPro" id="IPR005839">
    <property type="entry name" value="Methylthiotransferase"/>
</dbReference>
<dbReference type="Pfam" id="PF04055">
    <property type="entry name" value="Radical_SAM"/>
    <property type="match status" value="1"/>
</dbReference>
<dbReference type="SFLD" id="SFLDS00029">
    <property type="entry name" value="Radical_SAM"/>
    <property type="match status" value="1"/>
</dbReference>
<dbReference type="AlphaFoldDB" id="A0A0S7WS72"/>
<dbReference type="SFLD" id="SFLDG01061">
    <property type="entry name" value="methylthiotransferase"/>
    <property type="match status" value="1"/>
</dbReference>
<proteinExistence type="inferred from homology"/>
<evidence type="ECO:0000256" key="5">
    <source>
        <dbReference type="ARBA" id="ARBA00022490"/>
    </source>
</evidence>
<accession>A0A0S7WS72</accession>
<comment type="catalytic activity">
    <reaction evidence="13">
        <text>N(6)-L-threonylcarbamoyladenosine(37) in tRNA + (sulfur carrier)-SH + AH2 + 2 S-adenosyl-L-methionine = 2-methylsulfanyl-N(6)-L-threonylcarbamoyladenosine(37) in tRNA + (sulfur carrier)-H + 5'-deoxyadenosine + L-methionine + A + S-adenosyl-L-homocysteine + 2 H(+)</text>
        <dbReference type="Rhea" id="RHEA:37075"/>
        <dbReference type="Rhea" id="RHEA-COMP:10163"/>
        <dbReference type="Rhea" id="RHEA-COMP:11092"/>
        <dbReference type="Rhea" id="RHEA-COMP:14737"/>
        <dbReference type="Rhea" id="RHEA-COMP:14739"/>
        <dbReference type="ChEBI" id="CHEBI:13193"/>
        <dbReference type="ChEBI" id="CHEBI:15378"/>
        <dbReference type="ChEBI" id="CHEBI:17319"/>
        <dbReference type="ChEBI" id="CHEBI:17499"/>
        <dbReference type="ChEBI" id="CHEBI:29917"/>
        <dbReference type="ChEBI" id="CHEBI:57844"/>
        <dbReference type="ChEBI" id="CHEBI:57856"/>
        <dbReference type="ChEBI" id="CHEBI:59789"/>
        <dbReference type="ChEBI" id="CHEBI:64428"/>
        <dbReference type="ChEBI" id="CHEBI:74418"/>
        <dbReference type="ChEBI" id="CHEBI:74420"/>
        <dbReference type="EC" id="2.8.4.5"/>
    </reaction>
</comment>
<keyword evidence="10" id="KW-0408">Iron</keyword>
<comment type="similarity">
    <text evidence="14">Belongs to the methylthiotransferase family. MtaB subfamily.</text>
</comment>
<evidence type="ECO:0000256" key="6">
    <source>
        <dbReference type="ARBA" id="ARBA00022679"/>
    </source>
</evidence>
<dbReference type="SFLD" id="SFLDG01082">
    <property type="entry name" value="B12-binding_domain_containing"/>
    <property type="match status" value="1"/>
</dbReference>
<dbReference type="GO" id="GO:0046872">
    <property type="term" value="F:metal ion binding"/>
    <property type="evidence" value="ECO:0007669"/>
    <property type="project" value="UniProtKB-KW"/>
</dbReference>
<keyword evidence="4" id="KW-0004">4Fe-4S</keyword>
<dbReference type="Gene3D" id="3.40.50.12160">
    <property type="entry name" value="Methylthiotransferase, N-terminal domain"/>
    <property type="match status" value="1"/>
</dbReference>
<dbReference type="InterPro" id="IPR020612">
    <property type="entry name" value="Methylthiotransferase_CS"/>
</dbReference>
<evidence type="ECO:0000256" key="8">
    <source>
        <dbReference type="ARBA" id="ARBA00022694"/>
    </source>
</evidence>
<keyword evidence="9" id="KW-0479">Metal-binding</keyword>
<dbReference type="EC" id="2.8.4.5" evidence="3"/>
<dbReference type="InterPro" id="IPR006467">
    <property type="entry name" value="MiaB-like_bact"/>
</dbReference>
<evidence type="ECO:0000256" key="12">
    <source>
        <dbReference type="ARBA" id="ARBA00031213"/>
    </source>
</evidence>
<keyword evidence="7" id="KW-0949">S-adenosyl-L-methionine</keyword>
<dbReference type="PATRIC" id="fig|1703770.3.peg.905"/>
<dbReference type="GO" id="GO:0035598">
    <property type="term" value="F:tRNA (N(6)-L-threonylcarbamoyladenosine(37)-C(2))-methylthiotransferase activity"/>
    <property type="evidence" value="ECO:0007669"/>
    <property type="project" value="UniProtKB-EC"/>
</dbReference>
<keyword evidence="6" id="KW-0808">Transferase</keyword>
<dbReference type="FunFam" id="3.80.30.20:FF:000001">
    <property type="entry name" value="tRNA-2-methylthio-N(6)-dimethylallyladenosine synthase 2"/>
    <property type="match status" value="1"/>
</dbReference>
<dbReference type="PANTHER" id="PTHR11918:SF45">
    <property type="entry name" value="THREONYLCARBAMOYLADENOSINE TRNA METHYLTHIOTRANSFERASE"/>
    <property type="match status" value="1"/>
</dbReference>
<dbReference type="InterPro" id="IPR058240">
    <property type="entry name" value="rSAM_sf"/>
</dbReference>
<evidence type="ECO:0000313" key="19">
    <source>
        <dbReference type="Proteomes" id="UP000052008"/>
    </source>
</evidence>
<dbReference type="CDD" id="cd01335">
    <property type="entry name" value="Radical_SAM"/>
    <property type="match status" value="1"/>
</dbReference>
<dbReference type="InterPro" id="IPR013848">
    <property type="entry name" value="Methylthiotransferase_N"/>
</dbReference>
<comment type="cofactor">
    <cofactor evidence="1">
        <name>[4Fe-4S] cluster</name>
        <dbReference type="ChEBI" id="CHEBI:49883"/>
    </cofactor>
</comment>
<dbReference type="PANTHER" id="PTHR11918">
    <property type="entry name" value="RADICAL SAM PROTEINS"/>
    <property type="match status" value="1"/>
</dbReference>
<dbReference type="PROSITE" id="PS51918">
    <property type="entry name" value="RADICAL_SAM"/>
    <property type="match status" value="1"/>
</dbReference>
<dbReference type="SMART" id="SM00729">
    <property type="entry name" value="Elp3"/>
    <property type="match status" value="1"/>
</dbReference>
<evidence type="ECO:0000256" key="11">
    <source>
        <dbReference type="ARBA" id="ARBA00023014"/>
    </source>
</evidence>
<dbReference type="InterPro" id="IPR038135">
    <property type="entry name" value="Methylthiotransferase_N_sf"/>
</dbReference>
<evidence type="ECO:0000256" key="10">
    <source>
        <dbReference type="ARBA" id="ARBA00023004"/>
    </source>
</evidence>
<evidence type="ECO:0000256" key="13">
    <source>
        <dbReference type="ARBA" id="ARBA00051661"/>
    </source>
</evidence>
<dbReference type="STRING" id="1703770.AMJ39_06115"/>
<dbReference type="PROSITE" id="PS51449">
    <property type="entry name" value="MTTASE_N"/>
    <property type="match status" value="1"/>
</dbReference>
<dbReference type="EMBL" id="LIZS01000032">
    <property type="protein sequence ID" value="KPJ53037.1"/>
    <property type="molecule type" value="Genomic_DNA"/>
</dbReference>
<feature type="domain" description="Radical SAM core" evidence="17">
    <location>
        <begin position="134"/>
        <end position="364"/>
    </location>
</feature>
<dbReference type="FunFam" id="3.40.50.12160:FF:000004">
    <property type="entry name" value="Threonylcarbamoyladenosine tRNA methylthiotransferase MtaB"/>
    <property type="match status" value="1"/>
</dbReference>
<evidence type="ECO:0000256" key="15">
    <source>
        <dbReference type="ARBA" id="ARBA00069898"/>
    </source>
</evidence>
<comment type="caution">
    <text evidence="18">The sequence shown here is derived from an EMBL/GenBank/DDBJ whole genome shotgun (WGS) entry which is preliminary data.</text>
</comment>
<evidence type="ECO:0000256" key="4">
    <source>
        <dbReference type="ARBA" id="ARBA00022485"/>
    </source>
</evidence>
<dbReference type="GO" id="GO:0051539">
    <property type="term" value="F:4 iron, 4 sulfur cluster binding"/>
    <property type="evidence" value="ECO:0007669"/>
    <property type="project" value="UniProtKB-KW"/>
</dbReference>
<feature type="domain" description="MTTase N-terminal" evidence="16">
    <location>
        <begin position="2"/>
        <end position="114"/>
    </location>
</feature>
<comment type="function">
    <text evidence="2">Catalyzes the methylthiolation of N6-threonylcarbamoyladenosine (t(6)A), leading to the formation of 2-methylthio-N6-threonylcarbamoyladenosine (ms(2)t(6)A) at position 37 in tRNAs that read codons beginning with adenine.</text>
</comment>
<dbReference type="PROSITE" id="PS01278">
    <property type="entry name" value="MTTASE_RADICAL"/>
    <property type="match status" value="1"/>
</dbReference>
<sequence length="428" mass="47560">MRRVAFATLGCKLNQYETELLREAFEARAYEAVPFDADADVYVINTCTVTQRADRQSRQLVRRAARRANGSTVVVTGCYAELEPRIISAIPGVSAVVPNSRKLAVPRLIESGFDERQNRLAGGIWPSSRRLTRFANHTRAFVKIQEGCDSSCAYCVIPRARGTASSRPSDQIVEEISGLTASGYGEIVLTGISIGRYRAPDGKDLSGLVRTILDRTGLRRIRISSVEPTDVTESLVALIAEEERVCPHLHLPLQSGDDQILCRMKRPYRCELYRQVVARLVARVPDIAIGADVIVGFPGEGESEFSATYAFIDELPLAYLHVFPFSPRPGTPAASLDGQTSPQTRRERADSLRQLGRVKTRQFRERFLGRAFRGLVESRRDRKTNLLIGLSGNYLKIRFDGPDELGGTFQRVRITSLDADGRVFGTRV</sequence>
<keyword evidence="11" id="KW-0411">Iron-sulfur</keyword>
<dbReference type="InterPro" id="IPR007197">
    <property type="entry name" value="rSAM"/>
</dbReference>
<name>A0A0S7WS72_UNCT6</name>
<dbReference type="InterPro" id="IPR006638">
    <property type="entry name" value="Elp3/MiaA/NifB-like_rSAM"/>
</dbReference>
<organism evidence="18 19">
    <name type="scientific">candidate division TA06 bacterium DG_24</name>
    <dbReference type="NCBI Taxonomy" id="1703770"/>
    <lineage>
        <taxon>Bacteria</taxon>
        <taxon>Bacteria division TA06</taxon>
    </lineage>
</organism>
<dbReference type="NCBIfam" id="TIGR01579">
    <property type="entry name" value="MiaB-like-C"/>
    <property type="match status" value="1"/>
</dbReference>
<dbReference type="Proteomes" id="UP000052008">
    <property type="component" value="Unassembled WGS sequence"/>
</dbReference>
<evidence type="ECO:0000256" key="14">
    <source>
        <dbReference type="ARBA" id="ARBA00061574"/>
    </source>
</evidence>
<reference evidence="18 19" key="1">
    <citation type="journal article" date="2015" name="Microbiome">
        <title>Genomic resolution of linkages in carbon, nitrogen, and sulfur cycling among widespread estuary sediment bacteria.</title>
        <authorList>
            <person name="Baker B.J."/>
            <person name="Lazar C.S."/>
            <person name="Teske A.P."/>
            <person name="Dick G.J."/>
        </authorList>
    </citation>
    <scope>NUCLEOTIDE SEQUENCE [LARGE SCALE GENOMIC DNA]</scope>
    <source>
        <strain evidence="18">DG_24</strain>
    </source>
</reference>
<evidence type="ECO:0000259" key="17">
    <source>
        <dbReference type="PROSITE" id="PS51918"/>
    </source>
</evidence>
<gene>
    <name evidence="18" type="ORF">AMJ39_06115</name>
</gene>
<evidence type="ECO:0000256" key="7">
    <source>
        <dbReference type="ARBA" id="ARBA00022691"/>
    </source>
</evidence>